<proteinExistence type="predicted"/>
<dbReference type="Proteomes" id="UP000828941">
    <property type="component" value="Chromosome 11"/>
</dbReference>
<name>A0ACB9LU74_BAUVA</name>
<sequence>MPTFSPKNSTRYGIRSISLPARSHPSTVRTEEELNKLRSWEASSSSKVETICAGLSGLVDLYKCIEDLLKLPLTQQALAQHQDEKWVDELLDCSVRFLDVLGNTRDAILLLKGNVGELQSGVRRRKIGDSGIENHVSAYLSLRKVVRKECTKSMLLLKQTEASFDASPPLDLNDHVSAVVRVLREASLVTSSVFQSLLQFLSSPLLKSKLSKWAFVSRLVQKGVLVRNNQQESVNELEKVDFALNTLVMNDSSKDVEVEKIQSAERRLQGLVGGIEGIENELECLFRHLINTRVSFLNIFSP</sequence>
<evidence type="ECO:0000313" key="1">
    <source>
        <dbReference type="EMBL" id="KAI4314628.1"/>
    </source>
</evidence>
<reference evidence="1 2" key="1">
    <citation type="journal article" date="2022" name="DNA Res.">
        <title>Chromosomal-level genome assembly of the orchid tree Bauhinia variegata (Leguminosae; Cercidoideae) supports the allotetraploid origin hypothesis of Bauhinia.</title>
        <authorList>
            <person name="Zhong Y."/>
            <person name="Chen Y."/>
            <person name="Zheng D."/>
            <person name="Pang J."/>
            <person name="Liu Y."/>
            <person name="Luo S."/>
            <person name="Meng S."/>
            <person name="Qian L."/>
            <person name="Wei D."/>
            <person name="Dai S."/>
            <person name="Zhou R."/>
        </authorList>
    </citation>
    <scope>NUCLEOTIDE SEQUENCE [LARGE SCALE GENOMIC DNA]</scope>
    <source>
        <strain evidence="1">BV-YZ2020</strain>
    </source>
</reference>
<protein>
    <submittedName>
        <fullName evidence="1">Uncharacterized protein</fullName>
    </submittedName>
</protein>
<gene>
    <name evidence="1" type="ORF">L6164_027516</name>
</gene>
<comment type="caution">
    <text evidence="1">The sequence shown here is derived from an EMBL/GenBank/DDBJ whole genome shotgun (WGS) entry which is preliminary data.</text>
</comment>
<keyword evidence="2" id="KW-1185">Reference proteome</keyword>
<dbReference type="EMBL" id="CM039436">
    <property type="protein sequence ID" value="KAI4314628.1"/>
    <property type="molecule type" value="Genomic_DNA"/>
</dbReference>
<evidence type="ECO:0000313" key="2">
    <source>
        <dbReference type="Proteomes" id="UP000828941"/>
    </source>
</evidence>
<organism evidence="1 2">
    <name type="scientific">Bauhinia variegata</name>
    <name type="common">Purple orchid tree</name>
    <name type="synonym">Phanera variegata</name>
    <dbReference type="NCBI Taxonomy" id="167791"/>
    <lineage>
        <taxon>Eukaryota</taxon>
        <taxon>Viridiplantae</taxon>
        <taxon>Streptophyta</taxon>
        <taxon>Embryophyta</taxon>
        <taxon>Tracheophyta</taxon>
        <taxon>Spermatophyta</taxon>
        <taxon>Magnoliopsida</taxon>
        <taxon>eudicotyledons</taxon>
        <taxon>Gunneridae</taxon>
        <taxon>Pentapetalae</taxon>
        <taxon>rosids</taxon>
        <taxon>fabids</taxon>
        <taxon>Fabales</taxon>
        <taxon>Fabaceae</taxon>
        <taxon>Cercidoideae</taxon>
        <taxon>Cercideae</taxon>
        <taxon>Bauhiniinae</taxon>
        <taxon>Bauhinia</taxon>
    </lineage>
</organism>
<accession>A0ACB9LU74</accession>